<dbReference type="AlphaFoldDB" id="A0A286ID41"/>
<keyword evidence="1" id="KW-0812">Transmembrane</keyword>
<evidence type="ECO:0000256" key="1">
    <source>
        <dbReference type="SAM" id="Phobius"/>
    </source>
</evidence>
<keyword evidence="3" id="KW-1185">Reference proteome</keyword>
<proteinExistence type="predicted"/>
<dbReference type="Proteomes" id="UP000219465">
    <property type="component" value="Unassembled WGS sequence"/>
</dbReference>
<accession>A0A286ID41</accession>
<feature type="transmembrane region" description="Helical" evidence="1">
    <location>
        <begin position="20"/>
        <end position="42"/>
    </location>
</feature>
<evidence type="ECO:0000313" key="2">
    <source>
        <dbReference type="EMBL" id="SOE17566.1"/>
    </source>
</evidence>
<evidence type="ECO:0000313" key="3">
    <source>
        <dbReference type="Proteomes" id="UP000219465"/>
    </source>
</evidence>
<sequence length="93" mass="9396">MKVLCTRAVNCDSGAAAIEYALTAAIFAVLLFTGVETLGKAFDTTFTSMSQKLDSAAPDRSNTAGGTSLVALDTASPARAIGSVDGDADGHQP</sequence>
<dbReference type="EMBL" id="OCPC01000003">
    <property type="protein sequence ID" value="SOE17566.1"/>
    <property type="molecule type" value="Genomic_DNA"/>
</dbReference>
<dbReference type="Pfam" id="PF04964">
    <property type="entry name" value="Flp_Fap"/>
    <property type="match status" value="1"/>
</dbReference>
<gene>
    <name evidence="2" type="ORF">SAMN05877838_2467</name>
</gene>
<dbReference type="InterPro" id="IPR007047">
    <property type="entry name" value="Flp_Fap"/>
</dbReference>
<keyword evidence="1" id="KW-0472">Membrane</keyword>
<organism evidence="2 3">
    <name type="scientific">Hoeflea halophila</name>
    <dbReference type="NCBI Taxonomy" id="714899"/>
    <lineage>
        <taxon>Bacteria</taxon>
        <taxon>Pseudomonadati</taxon>
        <taxon>Pseudomonadota</taxon>
        <taxon>Alphaproteobacteria</taxon>
        <taxon>Hyphomicrobiales</taxon>
        <taxon>Rhizobiaceae</taxon>
        <taxon>Hoeflea</taxon>
    </lineage>
</organism>
<protein>
    <submittedName>
        <fullName evidence="2">Flp pilus assembly pilin Flp</fullName>
    </submittedName>
</protein>
<name>A0A286ID41_9HYPH</name>
<keyword evidence="1" id="KW-1133">Transmembrane helix</keyword>
<reference evidence="3" key="1">
    <citation type="submission" date="2017-08" db="EMBL/GenBank/DDBJ databases">
        <authorList>
            <person name="Varghese N."/>
            <person name="Submissions S."/>
        </authorList>
    </citation>
    <scope>NUCLEOTIDE SEQUENCE [LARGE SCALE GENOMIC DNA]</scope>
    <source>
        <strain evidence="3">KCTC 23107</strain>
    </source>
</reference>